<dbReference type="SUPFAM" id="SSF88659">
    <property type="entry name" value="Sigma3 and sigma4 domains of RNA polymerase sigma factors"/>
    <property type="match status" value="1"/>
</dbReference>
<keyword evidence="3 6" id="KW-0731">Sigma factor</keyword>
<dbReference type="KEGG" id="mro:MROS_2773"/>
<dbReference type="EMBL" id="CP003557">
    <property type="protein sequence ID" value="AFN76003.1"/>
    <property type="molecule type" value="Genomic_DNA"/>
</dbReference>
<feature type="domain" description="RNA polymerase sigma factor 70 region 4 type 2" evidence="8">
    <location>
        <begin position="120"/>
        <end position="172"/>
    </location>
</feature>
<dbReference type="PANTHER" id="PTHR43133">
    <property type="entry name" value="RNA POLYMERASE ECF-TYPE SIGMA FACTO"/>
    <property type="match status" value="1"/>
</dbReference>
<dbReference type="CDD" id="cd06171">
    <property type="entry name" value="Sigma70_r4"/>
    <property type="match status" value="1"/>
</dbReference>
<gene>
    <name evidence="9" type="ordered locus">MROS_2773</name>
</gene>
<dbReference type="Pfam" id="PF08281">
    <property type="entry name" value="Sigma70_r4_2"/>
    <property type="match status" value="1"/>
</dbReference>
<evidence type="ECO:0000256" key="6">
    <source>
        <dbReference type="RuleBase" id="RU000716"/>
    </source>
</evidence>
<evidence type="ECO:0000313" key="10">
    <source>
        <dbReference type="Proteomes" id="UP000009011"/>
    </source>
</evidence>
<dbReference type="Proteomes" id="UP000009011">
    <property type="component" value="Chromosome"/>
</dbReference>
<dbReference type="GO" id="GO:0006352">
    <property type="term" value="P:DNA-templated transcription initiation"/>
    <property type="evidence" value="ECO:0007669"/>
    <property type="project" value="InterPro"/>
</dbReference>
<evidence type="ECO:0000259" key="7">
    <source>
        <dbReference type="Pfam" id="PF04542"/>
    </source>
</evidence>
<proteinExistence type="inferred from homology"/>
<evidence type="ECO:0000313" key="9">
    <source>
        <dbReference type="EMBL" id="AFN76003.1"/>
    </source>
</evidence>
<dbReference type="SUPFAM" id="SSF88946">
    <property type="entry name" value="Sigma2 domain of RNA polymerase sigma factors"/>
    <property type="match status" value="1"/>
</dbReference>
<dbReference type="InterPro" id="IPR000838">
    <property type="entry name" value="RNA_pol_sigma70_ECF_CS"/>
</dbReference>
<dbReference type="InterPro" id="IPR039425">
    <property type="entry name" value="RNA_pol_sigma-70-like"/>
</dbReference>
<dbReference type="PANTHER" id="PTHR43133:SF59">
    <property type="entry name" value="ECF RNA POLYMERASE SIGMA FACTOR SIGR"/>
    <property type="match status" value="1"/>
</dbReference>
<evidence type="ECO:0000256" key="4">
    <source>
        <dbReference type="ARBA" id="ARBA00023125"/>
    </source>
</evidence>
<dbReference type="InterPro" id="IPR036388">
    <property type="entry name" value="WH-like_DNA-bd_sf"/>
</dbReference>
<feature type="domain" description="RNA polymerase sigma-70 region 2" evidence="7">
    <location>
        <begin position="17"/>
        <end position="82"/>
    </location>
</feature>
<keyword evidence="2 6" id="KW-0805">Transcription regulation</keyword>
<organism evidence="9 10">
    <name type="scientific">Melioribacter roseus (strain DSM 23840 / JCM 17771 / VKM B-2668 / P3M-2)</name>
    <dbReference type="NCBI Taxonomy" id="1191523"/>
    <lineage>
        <taxon>Bacteria</taxon>
        <taxon>Pseudomonadati</taxon>
        <taxon>Ignavibacteriota</taxon>
        <taxon>Ignavibacteria</taxon>
        <taxon>Ignavibacteriales</taxon>
        <taxon>Melioribacteraceae</taxon>
        <taxon>Melioribacter</taxon>
    </lineage>
</organism>
<keyword evidence="10" id="KW-1185">Reference proteome</keyword>
<dbReference type="Gene3D" id="1.10.1740.10">
    <property type="match status" value="1"/>
</dbReference>
<dbReference type="RefSeq" id="WP_014857433.1">
    <property type="nucleotide sequence ID" value="NC_018178.1"/>
</dbReference>
<dbReference type="AlphaFoldDB" id="I7A471"/>
<reference evidence="9 10" key="1">
    <citation type="journal article" date="2013" name="PLoS ONE">
        <title>Genomic analysis of Melioribacter roseus, facultatively anaerobic organotrophic bacterium representing a novel deep lineage within Bacteriodetes/Chlorobi group.</title>
        <authorList>
            <person name="Kadnikov V.V."/>
            <person name="Mardanov A.V."/>
            <person name="Podosokorskaya O.A."/>
            <person name="Gavrilov S.N."/>
            <person name="Kublanov I.V."/>
            <person name="Beletsky A.V."/>
            <person name="Bonch-Osmolovskaya E.A."/>
            <person name="Ravin N.V."/>
        </authorList>
    </citation>
    <scope>NUCLEOTIDE SEQUENCE [LARGE SCALE GENOMIC DNA]</scope>
    <source>
        <strain evidence="10">JCM 17771 / P3M-2</strain>
    </source>
</reference>
<evidence type="ECO:0000256" key="1">
    <source>
        <dbReference type="ARBA" id="ARBA00010641"/>
    </source>
</evidence>
<dbReference type="Pfam" id="PF04542">
    <property type="entry name" value="Sigma70_r2"/>
    <property type="match status" value="1"/>
</dbReference>
<dbReference type="InterPro" id="IPR007627">
    <property type="entry name" value="RNA_pol_sigma70_r2"/>
</dbReference>
<dbReference type="eggNOG" id="COG1595">
    <property type="taxonomic scope" value="Bacteria"/>
</dbReference>
<dbReference type="Gene3D" id="1.10.10.10">
    <property type="entry name" value="Winged helix-like DNA-binding domain superfamily/Winged helix DNA-binding domain"/>
    <property type="match status" value="1"/>
</dbReference>
<evidence type="ECO:0000256" key="3">
    <source>
        <dbReference type="ARBA" id="ARBA00023082"/>
    </source>
</evidence>
<comment type="similarity">
    <text evidence="1 6">Belongs to the sigma-70 factor family. ECF subfamily.</text>
</comment>
<dbReference type="HOGENOM" id="CLU_047691_1_1_10"/>
<sequence length="195" mass="22683">MARTNESRRKEFDYEITPHIPSLKSFALKLSRDSDDAEDLLQDTLLKAFRFFDQYEKGTNVKAWLFQIMKNSFINSYRKIKRQPGKVNYDDIENFYENIRSEEITSSHVQNDAFSDVMSDEIADALAKLPNDFRTIIFLSDIEGYSYEEIADFIDCPVGTVRSRLHRARKMLYTLLYSYAKGKSLVGGESKLILN</sequence>
<dbReference type="GO" id="GO:0016987">
    <property type="term" value="F:sigma factor activity"/>
    <property type="evidence" value="ECO:0007669"/>
    <property type="project" value="UniProtKB-KW"/>
</dbReference>
<dbReference type="NCBIfam" id="TIGR02937">
    <property type="entry name" value="sigma70-ECF"/>
    <property type="match status" value="1"/>
</dbReference>
<dbReference type="InterPro" id="IPR013325">
    <property type="entry name" value="RNA_pol_sigma_r2"/>
</dbReference>
<dbReference type="InterPro" id="IPR014284">
    <property type="entry name" value="RNA_pol_sigma-70_dom"/>
</dbReference>
<evidence type="ECO:0000256" key="5">
    <source>
        <dbReference type="ARBA" id="ARBA00023163"/>
    </source>
</evidence>
<keyword evidence="4 6" id="KW-0238">DNA-binding</keyword>
<keyword evidence="5 6" id="KW-0804">Transcription</keyword>
<evidence type="ECO:0000259" key="8">
    <source>
        <dbReference type="Pfam" id="PF08281"/>
    </source>
</evidence>
<evidence type="ECO:0000256" key="2">
    <source>
        <dbReference type="ARBA" id="ARBA00023015"/>
    </source>
</evidence>
<protein>
    <recommendedName>
        <fullName evidence="6">RNA polymerase sigma factor</fullName>
    </recommendedName>
</protein>
<dbReference type="STRING" id="1191523.MROS_2773"/>
<dbReference type="InterPro" id="IPR013249">
    <property type="entry name" value="RNA_pol_sigma70_r4_t2"/>
</dbReference>
<dbReference type="GO" id="GO:0003677">
    <property type="term" value="F:DNA binding"/>
    <property type="evidence" value="ECO:0007669"/>
    <property type="project" value="UniProtKB-KW"/>
</dbReference>
<name>I7A471_MELRP</name>
<accession>I7A471</accession>
<dbReference type="PROSITE" id="PS01063">
    <property type="entry name" value="SIGMA70_ECF"/>
    <property type="match status" value="1"/>
</dbReference>
<dbReference type="InterPro" id="IPR013324">
    <property type="entry name" value="RNA_pol_sigma_r3/r4-like"/>
</dbReference>
<dbReference type="OrthoDB" id="9803470at2"/>